<proteinExistence type="inferred from homology"/>
<dbReference type="InterPro" id="IPR013785">
    <property type="entry name" value="Aldolase_TIM"/>
</dbReference>
<dbReference type="InterPro" id="IPR001155">
    <property type="entry name" value="OxRdtase_FMN_N"/>
</dbReference>
<evidence type="ECO:0000256" key="2">
    <source>
        <dbReference type="ARBA" id="ARBA00005979"/>
    </source>
</evidence>
<feature type="domain" description="NADH:flavin oxidoreductase/NADH oxidase N-terminal" evidence="5">
    <location>
        <begin position="3"/>
        <end position="330"/>
    </location>
</feature>
<comment type="cofactor">
    <cofactor evidence="1">
        <name>FMN</name>
        <dbReference type="ChEBI" id="CHEBI:58210"/>
    </cofactor>
</comment>
<evidence type="ECO:0000256" key="3">
    <source>
        <dbReference type="ARBA" id="ARBA00023002"/>
    </source>
</evidence>
<protein>
    <submittedName>
        <fullName evidence="6">2,4-dienoyl-CoA reductase</fullName>
    </submittedName>
</protein>
<feature type="region of interest" description="Disordered" evidence="4">
    <location>
        <begin position="111"/>
        <end position="140"/>
    </location>
</feature>
<dbReference type="OrthoDB" id="9804454at2"/>
<sequence>MPSLFDPITLGAIEAPNRILMAPLTRSRATKDHVPTDLMIEYYRQRASAGLIISEATGISRQGLGWPSTPGLWSEEQVEAWKPVTAAVHEAGGRIVAQLWHMGRLARPDVNGLEPVSSSTKRAPYHDPDPAKNPYGTPRALSVDEIRSTLDDYAAAARNAIAAGFDGVQIHGANGYLIDQFLRDNTNDREDDYGGSPENRIRLMREVTERVIAEVGAGRTSIRLSPNGETQGADDSNPEAVFVPAAKALNDLGIGFLELREVGPEGTFGTTDVPKLSPKIREAFTGPLVLNQDYTQEAGQRDLDTGVADAIAWGRLWIANPDLVERFRTGAGFNKPNPKTFYTPGPEGYVDYPALERADA</sequence>
<dbReference type="InterPro" id="IPR045247">
    <property type="entry name" value="Oye-like"/>
</dbReference>
<dbReference type="GO" id="GO:0016628">
    <property type="term" value="F:oxidoreductase activity, acting on the CH-CH group of donors, NAD or NADP as acceptor"/>
    <property type="evidence" value="ECO:0007669"/>
    <property type="project" value="UniProtKB-ARBA"/>
</dbReference>
<accession>A0A1H7S6B0</accession>
<dbReference type="PANTHER" id="PTHR22893">
    <property type="entry name" value="NADH OXIDOREDUCTASE-RELATED"/>
    <property type="match status" value="1"/>
</dbReference>
<dbReference type="Proteomes" id="UP000199214">
    <property type="component" value="Unassembled WGS sequence"/>
</dbReference>
<dbReference type="Gene3D" id="3.20.20.70">
    <property type="entry name" value="Aldolase class I"/>
    <property type="match status" value="1"/>
</dbReference>
<evidence type="ECO:0000313" key="7">
    <source>
        <dbReference type="Proteomes" id="UP000199214"/>
    </source>
</evidence>
<evidence type="ECO:0000259" key="5">
    <source>
        <dbReference type="Pfam" id="PF00724"/>
    </source>
</evidence>
<dbReference type="CDD" id="cd02933">
    <property type="entry name" value="OYE_like_FMN"/>
    <property type="match status" value="1"/>
</dbReference>
<dbReference type="AlphaFoldDB" id="A0A1H7S6B0"/>
<dbReference type="STRING" id="1855283.SAMN05216382_2460"/>
<comment type="similarity">
    <text evidence="2">Belongs to the NADH:flavin oxidoreductase/NADH oxidase family.</text>
</comment>
<evidence type="ECO:0000313" key="6">
    <source>
        <dbReference type="EMBL" id="SEL68033.1"/>
    </source>
</evidence>
<keyword evidence="3" id="KW-0560">Oxidoreductase</keyword>
<dbReference type="GO" id="GO:0010181">
    <property type="term" value="F:FMN binding"/>
    <property type="evidence" value="ECO:0007669"/>
    <property type="project" value="InterPro"/>
</dbReference>
<organism evidence="6 7">
    <name type="scientific">Sphingomonas palmae</name>
    <dbReference type="NCBI Taxonomy" id="1855283"/>
    <lineage>
        <taxon>Bacteria</taxon>
        <taxon>Pseudomonadati</taxon>
        <taxon>Pseudomonadota</taxon>
        <taxon>Alphaproteobacteria</taxon>
        <taxon>Sphingomonadales</taxon>
        <taxon>Sphingomonadaceae</taxon>
        <taxon>Sphingomonas</taxon>
    </lineage>
</organism>
<dbReference type="RefSeq" id="WP_093006657.1">
    <property type="nucleotide sequence ID" value="NZ_FNZZ01000004.1"/>
</dbReference>
<dbReference type="SUPFAM" id="SSF51395">
    <property type="entry name" value="FMN-linked oxidoreductases"/>
    <property type="match status" value="1"/>
</dbReference>
<dbReference type="GO" id="GO:0005829">
    <property type="term" value="C:cytosol"/>
    <property type="evidence" value="ECO:0007669"/>
    <property type="project" value="TreeGrafter"/>
</dbReference>
<dbReference type="FunFam" id="3.20.20.70:FF:000059">
    <property type="entry name" value="N-ethylmaleimide reductase, FMN-linked"/>
    <property type="match status" value="1"/>
</dbReference>
<dbReference type="Pfam" id="PF00724">
    <property type="entry name" value="Oxidored_FMN"/>
    <property type="match status" value="1"/>
</dbReference>
<dbReference type="PANTHER" id="PTHR22893:SF91">
    <property type="entry name" value="NADPH DEHYDROGENASE 2-RELATED"/>
    <property type="match status" value="1"/>
</dbReference>
<keyword evidence="7" id="KW-1185">Reference proteome</keyword>
<name>A0A1H7S6B0_9SPHN</name>
<reference evidence="7" key="1">
    <citation type="submission" date="2016-10" db="EMBL/GenBank/DDBJ databases">
        <authorList>
            <person name="Varghese N."/>
            <person name="Submissions S."/>
        </authorList>
    </citation>
    <scope>NUCLEOTIDE SEQUENCE [LARGE SCALE GENOMIC DNA]</scope>
    <source>
        <strain evidence="7">JS21-1</strain>
    </source>
</reference>
<evidence type="ECO:0000256" key="4">
    <source>
        <dbReference type="SAM" id="MobiDB-lite"/>
    </source>
</evidence>
<gene>
    <name evidence="6" type="ORF">SAMN05216382_2460</name>
</gene>
<dbReference type="EMBL" id="FNZZ01000004">
    <property type="protein sequence ID" value="SEL68033.1"/>
    <property type="molecule type" value="Genomic_DNA"/>
</dbReference>
<evidence type="ECO:0000256" key="1">
    <source>
        <dbReference type="ARBA" id="ARBA00001917"/>
    </source>
</evidence>